<evidence type="ECO:0000313" key="1">
    <source>
        <dbReference type="EMBL" id="BAN65094.1"/>
    </source>
</evidence>
<sequence length="52" mass="5988">MIVTTPRFPLSTWCTQLAGLSRRHWHLRKNTAQKYNPLVSISRSVLDMSMSA</sequence>
<reference evidence="1" key="1">
    <citation type="journal article" date="2014" name="BMC Genomics">
        <title>The Babesia bovis gene and promoter model: an update from full-length EST analysis.</title>
        <authorList>
            <person name="Yamagishi J."/>
            <person name="Wakaguri H."/>
            <person name="Yokoyama N."/>
            <person name="Yamashita R."/>
            <person name="Suzuki Y."/>
            <person name="Xuan X."/>
            <person name="Igarashi I."/>
        </authorList>
    </citation>
    <scope>NUCLEOTIDE SEQUENCE</scope>
    <source>
        <strain evidence="1">Texas</strain>
    </source>
</reference>
<name>S6BG27_BABBO</name>
<dbReference type="EMBL" id="AK441300">
    <property type="protein sequence ID" value="BAN65094.1"/>
    <property type="molecule type" value="mRNA"/>
</dbReference>
<accession>S6BG27</accession>
<organism evidence="1">
    <name type="scientific">Babesia bovis</name>
    <dbReference type="NCBI Taxonomy" id="5865"/>
    <lineage>
        <taxon>Eukaryota</taxon>
        <taxon>Sar</taxon>
        <taxon>Alveolata</taxon>
        <taxon>Apicomplexa</taxon>
        <taxon>Aconoidasida</taxon>
        <taxon>Piroplasmida</taxon>
        <taxon>Babesiidae</taxon>
        <taxon>Babesia</taxon>
    </lineage>
</organism>
<proteinExistence type="evidence at transcript level"/>
<dbReference type="AlphaFoldDB" id="S6BG27"/>
<protein>
    <submittedName>
        <fullName evidence="1">Uncharacterized protein</fullName>
    </submittedName>
</protein>